<dbReference type="EMBL" id="BSDP01000001">
    <property type="protein sequence ID" value="GLI25785.1"/>
    <property type="molecule type" value="Genomic_DNA"/>
</dbReference>
<dbReference type="GO" id="GO:0030170">
    <property type="term" value="F:pyridoxal phosphate binding"/>
    <property type="evidence" value="ECO:0007669"/>
    <property type="project" value="InterPro"/>
</dbReference>
<dbReference type="GO" id="GO:0019752">
    <property type="term" value="P:carboxylic acid metabolic process"/>
    <property type="evidence" value="ECO:0007669"/>
    <property type="project" value="InterPro"/>
</dbReference>
<dbReference type="Gene3D" id="3.40.640.10">
    <property type="entry name" value="Type I PLP-dependent aspartate aminotransferase-like (Major domain)"/>
    <property type="match status" value="1"/>
</dbReference>
<keyword evidence="9" id="KW-0032">Aminotransferase</keyword>
<evidence type="ECO:0000256" key="3">
    <source>
        <dbReference type="ARBA" id="ARBA00022793"/>
    </source>
</evidence>
<dbReference type="Pfam" id="PF00282">
    <property type="entry name" value="Pyridoxal_deC"/>
    <property type="match status" value="1"/>
</dbReference>
<dbReference type="Proteomes" id="UP001144396">
    <property type="component" value="Unassembled WGS sequence"/>
</dbReference>
<dbReference type="InterPro" id="IPR010977">
    <property type="entry name" value="Aromatic_deC"/>
</dbReference>
<gene>
    <name evidence="9" type="ORF">ARHIZOSPH14_00270</name>
</gene>
<evidence type="ECO:0000256" key="1">
    <source>
        <dbReference type="ARBA" id="ARBA00001933"/>
    </source>
</evidence>
<evidence type="ECO:0000256" key="5">
    <source>
        <dbReference type="ARBA" id="ARBA00023239"/>
    </source>
</evidence>
<comment type="similarity">
    <text evidence="2 7">Belongs to the group II decarboxylase family.</text>
</comment>
<evidence type="ECO:0000313" key="9">
    <source>
        <dbReference type="EMBL" id="GLI25785.1"/>
    </source>
</evidence>
<dbReference type="InterPro" id="IPR015421">
    <property type="entry name" value="PyrdxlP-dep_Trfase_major"/>
</dbReference>
<evidence type="ECO:0000256" key="8">
    <source>
        <dbReference type="SAM" id="MobiDB-lite"/>
    </source>
</evidence>
<keyword evidence="10" id="KW-1185">Reference proteome</keyword>
<dbReference type="GO" id="GO:0008483">
    <property type="term" value="F:transaminase activity"/>
    <property type="evidence" value="ECO:0007669"/>
    <property type="project" value="UniProtKB-KW"/>
</dbReference>
<evidence type="ECO:0000313" key="10">
    <source>
        <dbReference type="Proteomes" id="UP001144396"/>
    </source>
</evidence>
<evidence type="ECO:0000256" key="7">
    <source>
        <dbReference type="RuleBase" id="RU000382"/>
    </source>
</evidence>
<evidence type="ECO:0000256" key="4">
    <source>
        <dbReference type="ARBA" id="ARBA00022898"/>
    </source>
</evidence>
<dbReference type="Gene3D" id="3.90.1150.10">
    <property type="entry name" value="Aspartate Aminotransferase, domain 1"/>
    <property type="match status" value="1"/>
</dbReference>
<dbReference type="PANTHER" id="PTHR11999">
    <property type="entry name" value="GROUP II PYRIDOXAL-5-PHOSPHATE DECARBOXYLASE"/>
    <property type="match status" value="1"/>
</dbReference>
<reference evidence="9" key="1">
    <citation type="submission" date="2022-12" db="EMBL/GenBank/DDBJ databases">
        <title>Reference genome sequencing for broad-spectrum identification of bacterial and archaeal isolates by mass spectrometry.</title>
        <authorList>
            <person name="Sekiguchi Y."/>
            <person name="Tourlousse D.M."/>
        </authorList>
    </citation>
    <scope>NUCLEOTIDE SEQUENCE</scope>
    <source>
        <strain evidence="9">14</strain>
    </source>
</reference>
<name>A0A9W6FMV8_9MICO</name>
<comment type="cofactor">
    <cofactor evidence="1 6 7">
        <name>pyridoxal 5'-phosphate</name>
        <dbReference type="ChEBI" id="CHEBI:597326"/>
    </cofactor>
</comment>
<dbReference type="InterPro" id="IPR002129">
    <property type="entry name" value="PyrdxlP-dep_de-COase"/>
</dbReference>
<accession>A0A9W6FMV8</accession>
<evidence type="ECO:0000256" key="2">
    <source>
        <dbReference type="ARBA" id="ARBA00009533"/>
    </source>
</evidence>
<organism evidence="9 10">
    <name type="scientific">Agromyces rhizosphaerae</name>
    <dbReference type="NCBI Taxonomy" id="88374"/>
    <lineage>
        <taxon>Bacteria</taxon>
        <taxon>Bacillati</taxon>
        <taxon>Actinomycetota</taxon>
        <taxon>Actinomycetes</taxon>
        <taxon>Micrococcales</taxon>
        <taxon>Microbacteriaceae</taxon>
        <taxon>Agromyces</taxon>
    </lineage>
</organism>
<keyword evidence="9" id="KW-0808">Transferase</keyword>
<dbReference type="RefSeq" id="WP_281881754.1">
    <property type="nucleotide sequence ID" value="NZ_BSDP01000001.1"/>
</dbReference>
<proteinExistence type="inferred from homology"/>
<feature type="region of interest" description="Disordered" evidence="8">
    <location>
        <begin position="322"/>
        <end position="342"/>
    </location>
</feature>
<dbReference type="InterPro" id="IPR015422">
    <property type="entry name" value="PyrdxlP-dep_Trfase_small"/>
</dbReference>
<comment type="caution">
    <text evidence="9">The sequence shown here is derived from an EMBL/GenBank/DDBJ whole genome shotgun (WGS) entry which is preliminary data.</text>
</comment>
<dbReference type="PANTHER" id="PTHR11999:SF70">
    <property type="entry name" value="MIP05841P"/>
    <property type="match status" value="1"/>
</dbReference>
<keyword evidence="4 6" id="KW-0663">Pyridoxal phosphate</keyword>
<dbReference type="AlphaFoldDB" id="A0A9W6FMV8"/>
<evidence type="ECO:0000256" key="6">
    <source>
        <dbReference type="PIRSR" id="PIRSR602129-50"/>
    </source>
</evidence>
<feature type="modified residue" description="N6-(pyridoxal phosphate)lysine" evidence="6">
    <location>
        <position position="296"/>
    </location>
</feature>
<keyword evidence="5 7" id="KW-0456">Lyase</keyword>
<protein>
    <submittedName>
        <fullName evidence="9">Aspartate aminotransferase family protein</fullName>
    </submittedName>
</protein>
<dbReference type="SUPFAM" id="SSF53383">
    <property type="entry name" value="PLP-dependent transferases"/>
    <property type="match status" value="1"/>
</dbReference>
<keyword evidence="3" id="KW-0210">Decarboxylase</keyword>
<sequence length="463" mass="47891">MADGIEHPIEYDAPLDAASRAARRWLTGLQDRPFAAPADVEAVKDALGRDLPADGRAASDVIEHLAETVEPALLLSQSGRFFGWVFGGTLPAALAADWLVGAWDQDALSRSWMPGTTAAEELAGEWVADLLGFPASTEVGFVTGATMANFSGLLVGRDTVLADAGWDVSVDGLAGAPPVRVVVGAACHASVLLALRYLGLGAPVVVGADDQGRIDVAALERELAASDAPTLVCLQAGDLHSGAFDDFAGAVAVAHEAGAWVHVDGAFGLWAAASPSARHLTAGLAGVDSASTDAHKTLNAPYDCGIVFCTRPGLMQRSLGTRASYLPPPGATPDPMDTAPEMSRRARGVPVYAALAALGRDGVAALVDRLIAGASRLAAGLEAIPGVQVLNDLEYTQVCVALEDDAATDAAYAHVMASGEAFVFPSVWRGRHVIRFSVSNWTTGEAEIDRTIEAVRRAASEAG</sequence>
<dbReference type="GO" id="GO:0004058">
    <property type="term" value="F:aromatic-L-amino-acid decarboxylase activity"/>
    <property type="evidence" value="ECO:0007669"/>
    <property type="project" value="UniProtKB-ARBA"/>
</dbReference>
<dbReference type="InterPro" id="IPR015424">
    <property type="entry name" value="PyrdxlP-dep_Trfase"/>
</dbReference>